<evidence type="ECO:0000256" key="2">
    <source>
        <dbReference type="ARBA" id="ARBA00022888"/>
    </source>
</evidence>
<reference evidence="4 5" key="1">
    <citation type="journal article" date="2012" name="BMC Genomics">
        <title>Comparative genomic analysis and phylogenetic position of Theileria equi.</title>
        <authorList>
            <person name="Kappmeyer L.S."/>
            <person name="Thiagarajan M."/>
            <person name="Herndon D.R."/>
            <person name="Ramsay J.D."/>
            <person name="Caler E."/>
            <person name="Djikeng A."/>
            <person name="Gillespie J.J."/>
            <person name="Lau A.O."/>
            <person name="Roalson E.H."/>
            <person name="Silva J.C."/>
            <person name="Silva M.G."/>
            <person name="Suarez C.E."/>
            <person name="Ueti M.W."/>
            <person name="Nene V.M."/>
            <person name="Mealey R.H."/>
            <person name="Knowles D.P."/>
            <person name="Brayton K.A."/>
        </authorList>
    </citation>
    <scope>NUCLEOTIDE SEQUENCE [LARGE SCALE GENOMIC DNA]</scope>
    <source>
        <strain evidence="4 5">WA</strain>
    </source>
</reference>
<evidence type="ECO:0000256" key="1">
    <source>
        <dbReference type="ARBA" id="ARBA00022605"/>
    </source>
</evidence>
<dbReference type="InterPro" id="IPR001962">
    <property type="entry name" value="Asn_synthase"/>
</dbReference>
<name>L0AYT6_THEEQ</name>
<dbReference type="EMBL" id="CP001669">
    <property type="protein sequence ID" value="AFZ80186.1"/>
    <property type="molecule type" value="Genomic_DNA"/>
</dbReference>
<dbReference type="SUPFAM" id="SSF52402">
    <property type="entry name" value="Adenine nucleotide alpha hydrolases-like"/>
    <property type="match status" value="1"/>
</dbReference>
<dbReference type="AlphaFoldDB" id="L0AYT6"/>
<dbReference type="InterPro" id="IPR051857">
    <property type="entry name" value="Asn_synthetase_domain"/>
</dbReference>
<dbReference type="Gene3D" id="3.40.50.620">
    <property type="entry name" value="HUPs"/>
    <property type="match status" value="1"/>
</dbReference>
<accession>L0AYT6</accession>
<evidence type="ECO:0000313" key="4">
    <source>
        <dbReference type="EMBL" id="AFZ80186.1"/>
    </source>
</evidence>
<dbReference type="KEGG" id="beq:BEWA_030390"/>
<keyword evidence="1" id="KW-0028">Amino-acid biosynthesis</keyword>
<dbReference type="CDD" id="cd01991">
    <property type="entry name" value="Asn_synthase_B_C"/>
    <property type="match status" value="1"/>
</dbReference>
<dbReference type="OrthoDB" id="10252281at2759"/>
<dbReference type="STRING" id="1537102.L0AYT6"/>
<dbReference type="Proteomes" id="UP000031512">
    <property type="component" value="Chromosome 1"/>
</dbReference>
<protein>
    <submittedName>
        <fullName evidence="4">Asparagine synthetase family member protein</fullName>
    </submittedName>
</protein>
<dbReference type="RefSeq" id="XP_004829852.1">
    <property type="nucleotide sequence ID" value="XM_004829795.1"/>
</dbReference>
<dbReference type="InterPro" id="IPR014729">
    <property type="entry name" value="Rossmann-like_a/b/a_fold"/>
</dbReference>
<dbReference type="VEuPathDB" id="PiroplasmaDB:BEWA_030390"/>
<keyword evidence="2" id="KW-0061">Asparagine biosynthesis</keyword>
<dbReference type="GO" id="GO:0004066">
    <property type="term" value="F:asparagine synthase (glutamine-hydrolyzing) activity"/>
    <property type="evidence" value="ECO:0007669"/>
    <property type="project" value="InterPro"/>
</dbReference>
<evidence type="ECO:0000256" key="3">
    <source>
        <dbReference type="ARBA" id="ARBA00022962"/>
    </source>
</evidence>
<proteinExistence type="predicted"/>
<dbReference type="PANTHER" id="PTHR45937">
    <property type="entry name" value="ASPARAGINE SYNTHETASE DOMAIN-CONTAINING PROTEIN 1"/>
    <property type="match status" value="1"/>
</dbReference>
<organism evidence="4 5">
    <name type="scientific">Theileria equi strain WA</name>
    <dbReference type="NCBI Taxonomy" id="1537102"/>
    <lineage>
        <taxon>Eukaryota</taxon>
        <taxon>Sar</taxon>
        <taxon>Alveolata</taxon>
        <taxon>Apicomplexa</taxon>
        <taxon>Aconoidasida</taxon>
        <taxon>Piroplasmida</taxon>
        <taxon>Theileriidae</taxon>
        <taxon>Theileria</taxon>
    </lineage>
</organism>
<sequence length="613" mass="69004">MTAPDAITLTIEYRQGLEDADAVESTLKEDNRALETTFDVDFLSQPYAPPTPFLEFEGLSLGDVAEGFESELYRIRLGGTRVSSLCPKCFVAIYGCLVPPVDLKPLLCGKSRDEVCEKLTRLKGSYSLIYISFHMGHIYVCKDEYGYKSLLFRVDKHEITVSNVALDTSSRWYEVPPFKLLVIGNAVSFLPRRDYYLSQLLKARFTRLDDLVEDIVLNSIDSIKKALVESVLDVCSRRREKDFVTILFSGGLDSALIARIVAEHLKDTTIELINVSFDPATSPDRITSLYTYSELVEMFPNSDIRLVCIDVNQDEYVQDEEKIYGLSYPNDTHMDVNISAALYYASRLKGFLCDKSFLQSSFWQTFRSDLAVAKSVNFKVTVSRAKSADFPEQESSRSAVTQSQSTEGQALPFLKKCGEQPYSSHSTDVLVGSGADELFGGYGRHVTSQAFQDCKELGEEIAKDLNRLWKRNLGRDDRVLNENGVRALYPFLSPLVLETVTKLPFTSASIVDILSSPKWFHELCIYKSIDYGVLRNSEFLGAENRPVSVYINKWILREIALQLGLKSCATFKKRAIQFGTNSAKNFNRLHNMSNRQARNKGAAVYGSMGFNVN</sequence>
<dbReference type="GeneID" id="15803695"/>
<keyword evidence="5" id="KW-1185">Reference proteome</keyword>
<dbReference type="eggNOG" id="KOG0573">
    <property type="taxonomic scope" value="Eukaryota"/>
</dbReference>
<gene>
    <name evidence="4" type="ORF">BEWA_030390</name>
</gene>
<dbReference type="GO" id="GO:0006529">
    <property type="term" value="P:asparagine biosynthetic process"/>
    <property type="evidence" value="ECO:0007669"/>
    <property type="project" value="UniProtKB-KW"/>
</dbReference>
<dbReference type="PANTHER" id="PTHR45937:SF1">
    <property type="entry name" value="ASPARAGINE SYNTHETASE DOMAIN-CONTAINING PROTEIN 1"/>
    <property type="match status" value="1"/>
</dbReference>
<evidence type="ECO:0000313" key="5">
    <source>
        <dbReference type="Proteomes" id="UP000031512"/>
    </source>
</evidence>
<keyword evidence="3" id="KW-0315">Glutamine amidotransferase</keyword>